<dbReference type="Proteomes" id="UP001518140">
    <property type="component" value="Unassembled WGS sequence"/>
</dbReference>
<proteinExistence type="predicted"/>
<gene>
    <name evidence="1" type="ORF">G6048_14100</name>
</gene>
<keyword evidence="2" id="KW-1185">Reference proteome</keyword>
<evidence type="ECO:0000313" key="2">
    <source>
        <dbReference type="Proteomes" id="UP001518140"/>
    </source>
</evidence>
<reference evidence="1 2" key="1">
    <citation type="submission" date="2020-02" db="EMBL/GenBank/DDBJ databases">
        <title>Whole-genome analyses of novel actinobacteria.</title>
        <authorList>
            <person name="Sahin N."/>
            <person name="Tokatli A."/>
        </authorList>
    </citation>
    <scope>NUCLEOTIDE SEQUENCE [LARGE SCALE GENOMIC DNA]</scope>
    <source>
        <strain evidence="1 2">YC419</strain>
    </source>
</reference>
<accession>A0ABX0DW15</accession>
<sequence>MSMITTSRAAEWANHNATGEEHSTWHSAVAAPVLGTPNVITPNVIDLEATNRAIIDEAFAAITATSGVQPEASTVPGRVAPQGSSFSALMATYA</sequence>
<dbReference type="EMBL" id="JAAKZX010000035">
    <property type="protein sequence ID" value="NGO43247.1"/>
    <property type="molecule type" value="Genomic_DNA"/>
</dbReference>
<name>A0ABX0DW15_9ACTN</name>
<evidence type="ECO:0000313" key="1">
    <source>
        <dbReference type="EMBL" id="NGO43247.1"/>
    </source>
</evidence>
<dbReference type="RefSeq" id="WP_165339858.1">
    <property type="nucleotide sequence ID" value="NZ_JAAKZX010000035.1"/>
</dbReference>
<organism evidence="1 2">
    <name type="scientific">Streptomyces ureilyticus</name>
    <dbReference type="NCBI Taxonomy" id="1775131"/>
    <lineage>
        <taxon>Bacteria</taxon>
        <taxon>Bacillati</taxon>
        <taxon>Actinomycetota</taxon>
        <taxon>Actinomycetes</taxon>
        <taxon>Kitasatosporales</taxon>
        <taxon>Streptomycetaceae</taxon>
        <taxon>Streptomyces</taxon>
    </lineage>
</organism>
<comment type="caution">
    <text evidence="1">The sequence shown here is derived from an EMBL/GenBank/DDBJ whole genome shotgun (WGS) entry which is preliminary data.</text>
</comment>
<protein>
    <submittedName>
        <fullName evidence="1">Uncharacterized protein</fullName>
    </submittedName>
</protein>